<gene>
    <name evidence="1" type="ORF">B4135_2696</name>
</gene>
<organism evidence="1 2">
    <name type="scientific">Caldibacillus debilis</name>
    <dbReference type="NCBI Taxonomy" id="301148"/>
    <lineage>
        <taxon>Bacteria</taxon>
        <taxon>Bacillati</taxon>
        <taxon>Bacillota</taxon>
        <taxon>Bacilli</taxon>
        <taxon>Bacillales</taxon>
        <taxon>Bacillaceae</taxon>
        <taxon>Caldibacillus</taxon>
    </lineage>
</organism>
<evidence type="ECO:0000313" key="1">
    <source>
        <dbReference type="EMBL" id="KYD15128.1"/>
    </source>
</evidence>
<comment type="caution">
    <text evidence="1">The sequence shown here is derived from an EMBL/GenBank/DDBJ whole genome shotgun (WGS) entry which is preliminary data.</text>
</comment>
<reference evidence="1 2" key="1">
    <citation type="submission" date="2016-01" db="EMBL/GenBank/DDBJ databases">
        <title>Draft Genome Sequences of Seven Thermophilic Sporeformers Isolated from Foods.</title>
        <authorList>
            <person name="Berendsen E.M."/>
            <person name="Wells-Bennik M.H."/>
            <person name="Krawcyk A.O."/>
            <person name="De Jong A."/>
            <person name="Holsappel S."/>
            <person name="Eijlander R.T."/>
            <person name="Kuipers O.P."/>
        </authorList>
    </citation>
    <scope>NUCLEOTIDE SEQUENCE [LARGE SCALE GENOMIC DNA]</scope>
    <source>
        <strain evidence="1 2">B4135</strain>
    </source>
</reference>
<dbReference type="AlphaFoldDB" id="A0A150LS69"/>
<sequence length="59" mass="6841">MTPFFILLMGISTIFSSETHKYFVRSPILFAPFHAVFLQTDCITKNFSKNRAFSCIDIF</sequence>
<dbReference type="EMBL" id="LQYT01000072">
    <property type="protein sequence ID" value="KYD15128.1"/>
    <property type="molecule type" value="Genomic_DNA"/>
</dbReference>
<dbReference type="Proteomes" id="UP000075683">
    <property type="component" value="Unassembled WGS sequence"/>
</dbReference>
<accession>A0A150LS69</accession>
<protein>
    <submittedName>
        <fullName evidence="1">Uncharacterized protein</fullName>
    </submittedName>
</protein>
<proteinExistence type="predicted"/>
<evidence type="ECO:0000313" key="2">
    <source>
        <dbReference type="Proteomes" id="UP000075683"/>
    </source>
</evidence>
<name>A0A150LS69_9BACI</name>